<reference evidence="2" key="1">
    <citation type="journal article" date="2021" name="Proc. Natl. Acad. Sci. U.S.A.">
        <title>A Catalog of Tens of Thousands of Viruses from Human Metagenomes Reveals Hidden Associations with Chronic Diseases.</title>
        <authorList>
            <person name="Tisza M.J."/>
            <person name="Buck C.B."/>
        </authorList>
    </citation>
    <scope>NUCLEOTIDE SEQUENCE</scope>
    <source>
        <strain evidence="2">CteLh2</strain>
    </source>
</reference>
<accession>A0A8S5U5P4</accession>
<feature type="compositionally biased region" description="Basic and acidic residues" evidence="1">
    <location>
        <begin position="797"/>
        <end position="806"/>
    </location>
</feature>
<feature type="region of interest" description="Disordered" evidence="1">
    <location>
        <begin position="787"/>
        <end position="806"/>
    </location>
</feature>
<feature type="compositionally biased region" description="Polar residues" evidence="1">
    <location>
        <begin position="787"/>
        <end position="796"/>
    </location>
</feature>
<evidence type="ECO:0000256" key="1">
    <source>
        <dbReference type="SAM" id="MobiDB-lite"/>
    </source>
</evidence>
<proteinExistence type="predicted"/>
<sequence>MQNAEQLDEVYQSLQNSAGSAEEEQARYMDSISGKLNAFSESVKKIWIDSINTDTIKNIIDTGTAFVNIFDGVINTVGVLPTTITAVTGALTIFNEKFRESTTIFMNAIPLLNNMFNGLNNMSLNLQASSTQLKSQITTLKTYAQSYQQAGMSTKVMGTNLAMLQAKLAVTTVGLIATKVATIALQTAFSMGLSLAITGAISLIGKLGKELIGTGKSMSECKTQAESLQNVLSKENGDNDLISQYEKLNKSLEDGNLTEQERSEINNKIYDVKEKISNLDSDYKRILEDNTGSYEEQLNLMKGIYDLKLKDASKDLDDEMMSQKKAERIKNQLDQNIQAIREYQENGTWMGTKESEDSMSKAFEKAKKNVKEYYTELSMYNSNVKLMEEANYSSGRSVLELSDDAKNLYNELYNVQGALNGAKRETEDLGNSTEMTKQQFESMADTISGSTNKIKLLQDAIEEFSKTGKISTSLEDKIFASNDLEMIAMLGDKNTFLEKANGLLNQEIQLREQNKKVIIEEAQNQVNSDNVKISSTQRILNDMAKMTGKTVDELGKQYGIDVSNFNSSQNPKANAMSNVLNDMAKMTGKTVTQLGKEYGIDVTNFQNANQAKLDILEKQARITQDKMNILKNGFDSYLDDFSNRVNSNNNNNPFGWTPKLTNSYTPISSSYNPVSSNYSPSGSKSSKSEVADLELKIDRYYKLNNVIDGLNSTLGIYESKLEYATGKKYVDIINEELSIYKQQQQAIQNKVSEMKKEQAEQKRLLQQNGFIFDSIGNITNATQRLQQLQNSANSKSGNEKEKAKKQVENISEALKNYADLTFNSLPEMEKEWQNLSNKIKDTNKEMTNLVSEQEEKIYDLIKYKLEKLVDEETKALNNLKNKMDKIWSKEDYQDELDEKQNNLADLYAQMQEALRGGNTMLAENLRKEYEEAQKELNNLIKEQDRNDFTDKIDDKISSLDEALQEALKPENINKIIEEGLKTGYIQIGDEIINVQNAMNEMIKETTVGFQTAGNAMKEYIDSLKIAEEIYKNIQGINTNLGITVDKNFGNKNRILTEPNQLSRVATNTTNNGDVILQINTPLLQVDHIDNSNKQEMQEYTDRAVDRLTNNIVDVIQHNT</sequence>
<evidence type="ECO:0000313" key="2">
    <source>
        <dbReference type="EMBL" id="DAF89771.1"/>
    </source>
</evidence>
<dbReference type="EMBL" id="BK016017">
    <property type="protein sequence ID" value="DAF89771.1"/>
    <property type="molecule type" value="Genomic_DNA"/>
</dbReference>
<protein>
    <submittedName>
        <fullName evidence="2">Minor tail protein</fullName>
    </submittedName>
</protein>
<name>A0A8S5U5P4_9CAUD</name>
<organism evidence="2">
    <name type="scientific">Siphoviridae sp. cteLh2</name>
    <dbReference type="NCBI Taxonomy" id="2825590"/>
    <lineage>
        <taxon>Viruses</taxon>
        <taxon>Duplodnaviria</taxon>
        <taxon>Heunggongvirae</taxon>
        <taxon>Uroviricota</taxon>
        <taxon>Caudoviricetes</taxon>
    </lineage>
</organism>